<dbReference type="OrthoDB" id="194443at2759"/>
<sequence>MASKRKNSDIEGGVSLAKRIKPNSEEQLVQSDRLSKEQKKKQKKTKKKKKKNKPSHNEYLREQEGECFYDNEDGEQYPEEELAGYELLMHTKDTLPPAIKKFWWRRYELFSKFDEGVYMSEELWFSVTPEPIAKYIADLFYHLIPDATSCLDICCGGGGNTIQFAQYFANVGAIDNNKTSLYCTEHNVAVYGVQDNVWTLQADWNEISSTDSDSSVNVNWIPQELQKSHANKTFDFIFSSPPWGGTFYNREEFDLYTMEHFPIVQFLTQCKQYTENIGLYLPRSSNLDQLSHATFEVFGKDAKCRVIYINHKGRPVALLALFGDALTAYIDELDNQEEEQLEQPEEEDEEEEYQK</sequence>
<dbReference type="Proteomes" id="UP000694255">
    <property type="component" value="Unassembled WGS sequence"/>
</dbReference>
<feature type="region of interest" description="Disordered" evidence="1">
    <location>
        <begin position="1"/>
        <end position="58"/>
    </location>
</feature>
<feature type="compositionally biased region" description="Basic residues" evidence="1">
    <location>
        <begin position="38"/>
        <end position="54"/>
    </location>
</feature>
<comment type="caution">
    <text evidence="2">The sequence shown here is derived from an EMBL/GenBank/DDBJ whole genome shotgun (WGS) entry which is preliminary data.</text>
</comment>
<dbReference type="RefSeq" id="XP_049261673.1">
    <property type="nucleotide sequence ID" value="XM_049409039.1"/>
</dbReference>
<dbReference type="GO" id="GO:0005634">
    <property type="term" value="C:nucleus"/>
    <property type="evidence" value="ECO:0007669"/>
    <property type="project" value="TreeGrafter"/>
</dbReference>
<keyword evidence="3" id="KW-1185">Reference proteome</keyword>
<dbReference type="Pfam" id="PF09445">
    <property type="entry name" value="Methyltransf_15"/>
    <property type="match status" value="1"/>
</dbReference>
<evidence type="ECO:0000313" key="2">
    <source>
        <dbReference type="EMBL" id="KAG7661440.1"/>
    </source>
</evidence>
<dbReference type="InterPro" id="IPR019012">
    <property type="entry name" value="RNA_cap_Gua-N2-MeTrfase"/>
</dbReference>
<dbReference type="PANTHER" id="PTHR14741">
    <property type="entry name" value="S-ADENOSYLMETHIONINE-DEPENDENT METHYLTRANSFERASE RELATED"/>
    <property type="match status" value="1"/>
</dbReference>
<protein>
    <submittedName>
        <fullName evidence="2">Tgs1</fullName>
    </submittedName>
</protein>
<feature type="region of interest" description="Disordered" evidence="1">
    <location>
        <begin position="334"/>
        <end position="355"/>
    </location>
</feature>
<dbReference type="CDD" id="cd02440">
    <property type="entry name" value="AdoMet_MTases"/>
    <property type="match status" value="1"/>
</dbReference>
<dbReference type="EMBL" id="JAGSYN010000219">
    <property type="protein sequence ID" value="KAG7661440.1"/>
    <property type="molecule type" value="Genomic_DNA"/>
</dbReference>
<dbReference type="PANTHER" id="PTHR14741:SF32">
    <property type="entry name" value="TRIMETHYLGUANOSINE SYNTHASE"/>
    <property type="match status" value="1"/>
</dbReference>
<gene>
    <name evidence="2" type="ORF">J8A68_005018</name>
</gene>
<accession>A0A8J5QHF9</accession>
<evidence type="ECO:0000313" key="3">
    <source>
        <dbReference type="Proteomes" id="UP000694255"/>
    </source>
</evidence>
<evidence type="ECO:0000256" key="1">
    <source>
        <dbReference type="SAM" id="MobiDB-lite"/>
    </source>
</evidence>
<reference evidence="2 3" key="1">
    <citation type="journal article" date="2021" name="DNA Res.">
        <title>Genome analysis of Candida subhashii reveals its hybrid nature and dual mitochondrial genome conformations.</title>
        <authorList>
            <person name="Mixao V."/>
            <person name="Hegedusova E."/>
            <person name="Saus E."/>
            <person name="Pryszcz L.P."/>
            <person name="Cillingova A."/>
            <person name="Nosek J."/>
            <person name="Gabaldon T."/>
        </authorList>
    </citation>
    <scope>NUCLEOTIDE SEQUENCE [LARGE SCALE GENOMIC DNA]</scope>
    <source>
        <strain evidence="2 3">CBS 10753</strain>
    </source>
</reference>
<dbReference type="AlphaFoldDB" id="A0A8J5QHF9"/>
<name>A0A8J5QHF9_9ASCO</name>
<organism evidence="2 3">
    <name type="scientific">[Candida] subhashii</name>
    <dbReference type="NCBI Taxonomy" id="561895"/>
    <lineage>
        <taxon>Eukaryota</taxon>
        <taxon>Fungi</taxon>
        <taxon>Dikarya</taxon>
        <taxon>Ascomycota</taxon>
        <taxon>Saccharomycotina</taxon>
        <taxon>Pichiomycetes</taxon>
        <taxon>Debaryomycetaceae</taxon>
        <taxon>Spathaspora</taxon>
    </lineage>
</organism>
<dbReference type="GeneID" id="73471818"/>
<proteinExistence type="predicted"/>
<dbReference type="GO" id="GO:0071164">
    <property type="term" value="F:RNA cap trimethylguanosine synthase activity"/>
    <property type="evidence" value="ECO:0007669"/>
    <property type="project" value="TreeGrafter"/>
</dbReference>